<name>A0A3N2Q404_SODAK</name>
<dbReference type="Gene3D" id="3.90.1590.10">
    <property type="entry name" value="glutathione-dependent formaldehyde- activating enzyme (gfa)"/>
    <property type="match status" value="1"/>
</dbReference>
<proteinExistence type="inferred from homology"/>
<dbReference type="GeneID" id="39579869"/>
<keyword evidence="4" id="KW-0456">Lyase</keyword>
<keyword evidence="2" id="KW-0479">Metal-binding</keyword>
<dbReference type="STRING" id="1314773.A0A3N2Q404"/>
<evidence type="ECO:0000259" key="5">
    <source>
        <dbReference type="PROSITE" id="PS51891"/>
    </source>
</evidence>
<dbReference type="GO" id="GO:0046872">
    <property type="term" value="F:metal ion binding"/>
    <property type="evidence" value="ECO:0007669"/>
    <property type="project" value="UniProtKB-KW"/>
</dbReference>
<dbReference type="OrthoDB" id="6329284at2759"/>
<sequence length="176" mass="18856">MPKSSLGPTPKSITGGCLCGSVRYKITYPDDHDFDSSNYLCQCTQCRKQTGGLFLVSQQVPVSALEWTSGTETLKEYAASESGRRGFCGECGSVLFWRSVAGRTISPTIGSVDPLYLFGEGAGARFGGGEDVPAEGFGRVLCSGTYVEWCANEIKGVTDDIPLLFRGKRLQGNAED</sequence>
<evidence type="ECO:0000256" key="2">
    <source>
        <dbReference type="ARBA" id="ARBA00022723"/>
    </source>
</evidence>
<evidence type="ECO:0000256" key="4">
    <source>
        <dbReference type="ARBA" id="ARBA00023239"/>
    </source>
</evidence>
<dbReference type="PANTHER" id="PTHR33337:SF40">
    <property type="entry name" value="CENP-V_GFA DOMAIN-CONTAINING PROTEIN-RELATED"/>
    <property type="match status" value="1"/>
</dbReference>
<comment type="similarity">
    <text evidence="1">Belongs to the Gfa family.</text>
</comment>
<accession>A0A3N2Q404</accession>
<keyword evidence="7" id="KW-1185">Reference proteome</keyword>
<dbReference type="PROSITE" id="PS51891">
    <property type="entry name" value="CENP_V_GFA"/>
    <property type="match status" value="1"/>
</dbReference>
<dbReference type="RefSeq" id="XP_028469252.1">
    <property type="nucleotide sequence ID" value="XM_028611391.1"/>
</dbReference>
<evidence type="ECO:0000256" key="3">
    <source>
        <dbReference type="ARBA" id="ARBA00022833"/>
    </source>
</evidence>
<dbReference type="AlphaFoldDB" id="A0A3N2Q404"/>
<evidence type="ECO:0000313" key="7">
    <source>
        <dbReference type="Proteomes" id="UP000272025"/>
    </source>
</evidence>
<dbReference type="SUPFAM" id="SSF51316">
    <property type="entry name" value="Mss4-like"/>
    <property type="match status" value="1"/>
</dbReference>
<protein>
    <submittedName>
        <fullName evidence="6">Glutathione-dependent formaldehyde-activating GFA</fullName>
    </submittedName>
</protein>
<keyword evidence="3" id="KW-0862">Zinc</keyword>
<dbReference type="InterPro" id="IPR011057">
    <property type="entry name" value="Mss4-like_sf"/>
</dbReference>
<dbReference type="InterPro" id="IPR006913">
    <property type="entry name" value="CENP-V/GFA"/>
</dbReference>
<evidence type="ECO:0000256" key="1">
    <source>
        <dbReference type="ARBA" id="ARBA00005495"/>
    </source>
</evidence>
<feature type="domain" description="CENP-V/GFA" evidence="5">
    <location>
        <begin position="13"/>
        <end position="133"/>
    </location>
</feature>
<evidence type="ECO:0000313" key="6">
    <source>
        <dbReference type="EMBL" id="ROT41446.1"/>
    </source>
</evidence>
<dbReference type="GO" id="GO:0016846">
    <property type="term" value="F:carbon-sulfur lyase activity"/>
    <property type="evidence" value="ECO:0007669"/>
    <property type="project" value="InterPro"/>
</dbReference>
<organism evidence="6 7">
    <name type="scientific">Sodiomyces alkalinus (strain CBS 110278 / VKM F-3762 / F11)</name>
    <name type="common">Alkaliphilic filamentous fungus</name>
    <dbReference type="NCBI Taxonomy" id="1314773"/>
    <lineage>
        <taxon>Eukaryota</taxon>
        <taxon>Fungi</taxon>
        <taxon>Dikarya</taxon>
        <taxon>Ascomycota</taxon>
        <taxon>Pezizomycotina</taxon>
        <taxon>Sordariomycetes</taxon>
        <taxon>Hypocreomycetidae</taxon>
        <taxon>Glomerellales</taxon>
        <taxon>Plectosphaerellaceae</taxon>
        <taxon>Sodiomyces</taxon>
    </lineage>
</organism>
<reference evidence="6 7" key="1">
    <citation type="journal article" date="2018" name="Mol. Ecol.">
        <title>The obligate alkalophilic soda-lake fungus Sodiomyces alkalinus has shifted to a protein diet.</title>
        <authorList>
            <person name="Grum-Grzhimaylo A.A."/>
            <person name="Falkoski D.L."/>
            <person name="van den Heuvel J."/>
            <person name="Valero-Jimenez C.A."/>
            <person name="Min B."/>
            <person name="Choi I.G."/>
            <person name="Lipzen A."/>
            <person name="Daum C.G."/>
            <person name="Aanen D.K."/>
            <person name="Tsang A."/>
            <person name="Henrissat B."/>
            <person name="Bilanenko E.N."/>
            <person name="de Vries R.P."/>
            <person name="van Kan J.A.L."/>
            <person name="Grigoriev I.V."/>
            <person name="Debets A.J.M."/>
        </authorList>
    </citation>
    <scope>NUCLEOTIDE SEQUENCE [LARGE SCALE GENOMIC DNA]</scope>
    <source>
        <strain evidence="6 7">F11</strain>
    </source>
</reference>
<gene>
    <name evidence="6" type="ORF">SODALDRAFT_331174</name>
</gene>
<dbReference type="Pfam" id="PF04828">
    <property type="entry name" value="GFA"/>
    <property type="match status" value="1"/>
</dbReference>
<dbReference type="PANTHER" id="PTHR33337">
    <property type="entry name" value="GFA DOMAIN-CONTAINING PROTEIN"/>
    <property type="match status" value="1"/>
</dbReference>
<dbReference type="Proteomes" id="UP000272025">
    <property type="component" value="Unassembled WGS sequence"/>
</dbReference>
<dbReference type="EMBL" id="ML119052">
    <property type="protein sequence ID" value="ROT41446.1"/>
    <property type="molecule type" value="Genomic_DNA"/>
</dbReference>